<evidence type="ECO:0000313" key="6">
    <source>
        <dbReference type="EMBL" id="KRN75315.1"/>
    </source>
</evidence>
<protein>
    <recommendedName>
        <fullName evidence="4 5">Large ribosomal subunit protein uL29</fullName>
    </recommendedName>
</protein>
<reference evidence="6 7" key="1">
    <citation type="journal article" date="2015" name="Genome Announc.">
        <title>Expanding the biotechnology potential of lactobacilli through comparative genomics of 213 strains and associated genera.</title>
        <authorList>
            <person name="Sun Z."/>
            <person name="Harris H.M."/>
            <person name="McCann A."/>
            <person name="Guo C."/>
            <person name="Argimon S."/>
            <person name="Zhang W."/>
            <person name="Yang X."/>
            <person name="Jeffery I.B."/>
            <person name="Cooney J.C."/>
            <person name="Kagawa T.F."/>
            <person name="Liu W."/>
            <person name="Song Y."/>
            <person name="Salvetti E."/>
            <person name="Wrobel A."/>
            <person name="Rasinkangas P."/>
            <person name="Parkhill J."/>
            <person name="Rea M.C."/>
            <person name="O'Sullivan O."/>
            <person name="Ritari J."/>
            <person name="Douillard F.P."/>
            <person name="Paul Ross R."/>
            <person name="Yang R."/>
            <person name="Briner A.E."/>
            <person name="Felis G.E."/>
            <person name="de Vos W.M."/>
            <person name="Barrangou R."/>
            <person name="Klaenhammer T.R."/>
            <person name="Caufield P.W."/>
            <person name="Cui Y."/>
            <person name="Zhang H."/>
            <person name="O'Toole P.W."/>
        </authorList>
    </citation>
    <scope>NUCLEOTIDE SEQUENCE [LARGE SCALE GENOMIC DNA]</scope>
    <source>
        <strain evidence="6 7">DSM 20593</strain>
    </source>
</reference>
<comment type="similarity">
    <text evidence="1 5">Belongs to the universal ribosomal protein uL29 family.</text>
</comment>
<dbReference type="STRING" id="1616.IV73_GL000478"/>
<dbReference type="Gene3D" id="1.10.287.310">
    <property type="match status" value="1"/>
</dbReference>
<keyword evidence="3 5" id="KW-0687">Ribonucleoprotein</keyword>
<evidence type="ECO:0000256" key="4">
    <source>
        <dbReference type="ARBA" id="ARBA00035204"/>
    </source>
</evidence>
<sequence length="68" mass="7919">MKTKDLQNEIKGLSTAELVAKEKSYKEELFNLRFQLATGQLENTARLSEVRKQIARIKTVIRQQELNK</sequence>
<dbReference type="Pfam" id="PF00831">
    <property type="entry name" value="Ribosomal_L29"/>
    <property type="match status" value="1"/>
</dbReference>
<dbReference type="InterPro" id="IPR018254">
    <property type="entry name" value="Ribosomal_uL29_CS"/>
</dbReference>
<keyword evidence="2 5" id="KW-0689">Ribosomal protein</keyword>
<dbReference type="PANTHER" id="PTHR10916">
    <property type="entry name" value="60S RIBOSOMAL PROTEIN L35/50S RIBOSOMAL PROTEIN L29"/>
    <property type="match status" value="1"/>
</dbReference>
<dbReference type="GO" id="GO:0006412">
    <property type="term" value="P:translation"/>
    <property type="evidence" value="ECO:0007669"/>
    <property type="project" value="UniProtKB-UniRule"/>
</dbReference>
<dbReference type="NCBIfam" id="TIGR00012">
    <property type="entry name" value="L29"/>
    <property type="match status" value="1"/>
</dbReference>
<dbReference type="OrthoDB" id="9815192at2"/>
<dbReference type="InterPro" id="IPR036049">
    <property type="entry name" value="Ribosomal_uL29_sf"/>
</dbReference>
<accession>A0A0R2JD89</accession>
<organism evidence="6 7">
    <name type="scientific">Weissella kandleri</name>
    <dbReference type="NCBI Taxonomy" id="1616"/>
    <lineage>
        <taxon>Bacteria</taxon>
        <taxon>Bacillati</taxon>
        <taxon>Bacillota</taxon>
        <taxon>Bacilli</taxon>
        <taxon>Lactobacillales</taxon>
        <taxon>Lactobacillaceae</taxon>
        <taxon>Weissella</taxon>
    </lineage>
</organism>
<dbReference type="SUPFAM" id="SSF46561">
    <property type="entry name" value="Ribosomal protein L29 (L29p)"/>
    <property type="match status" value="1"/>
</dbReference>
<dbReference type="FunFam" id="1.10.287.310:FF:000001">
    <property type="entry name" value="50S ribosomal protein L29"/>
    <property type="match status" value="1"/>
</dbReference>
<dbReference type="Proteomes" id="UP000051655">
    <property type="component" value="Unassembled WGS sequence"/>
</dbReference>
<dbReference type="GO" id="GO:0022625">
    <property type="term" value="C:cytosolic large ribosomal subunit"/>
    <property type="evidence" value="ECO:0007669"/>
    <property type="project" value="TreeGrafter"/>
</dbReference>
<evidence type="ECO:0000256" key="5">
    <source>
        <dbReference type="HAMAP-Rule" id="MF_00374"/>
    </source>
</evidence>
<dbReference type="RefSeq" id="WP_057754212.1">
    <property type="nucleotide sequence ID" value="NZ_JBJJNY010000006.1"/>
</dbReference>
<evidence type="ECO:0000256" key="2">
    <source>
        <dbReference type="ARBA" id="ARBA00022980"/>
    </source>
</evidence>
<evidence type="ECO:0000313" key="7">
    <source>
        <dbReference type="Proteomes" id="UP000051655"/>
    </source>
</evidence>
<dbReference type="PANTHER" id="PTHR10916:SF0">
    <property type="entry name" value="LARGE RIBOSOMAL SUBUNIT PROTEIN UL29C"/>
    <property type="match status" value="1"/>
</dbReference>
<dbReference type="InterPro" id="IPR001854">
    <property type="entry name" value="Ribosomal_uL29"/>
</dbReference>
<dbReference type="HAMAP" id="MF_00374">
    <property type="entry name" value="Ribosomal_uL29"/>
    <property type="match status" value="1"/>
</dbReference>
<evidence type="ECO:0000256" key="1">
    <source>
        <dbReference type="ARBA" id="ARBA00009254"/>
    </source>
</evidence>
<proteinExistence type="inferred from homology"/>
<gene>
    <name evidence="5" type="primary">rpmC</name>
    <name evidence="6" type="ORF">IV73_GL000478</name>
</gene>
<dbReference type="CDD" id="cd00427">
    <property type="entry name" value="Ribosomal_L29_HIP"/>
    <property type="match status" value="1"/>
</dbReference>
<keyword evidence="7" id="KW-1185">Reference proteome</keyword>
<dbReference type="AlphaFoldDB" id="A0A0R2JD89"/>
<dbReference type="GO" id="GO:0003735">
    <property type="term" value="F:structural constituent of ribosome"/>
    <property type="evidence" value="ECO:0007669"/>
    <property type="project" value="InterPro"/>
</dbReference>
<name>A0A0R2JD89_9LACO</name>
<dbReference type="PATRIC" id="fig|1616.3.peg.494"/>
<dbReference type="PROSITE" id="PS00579">
    <property type="entry name" value="RIBOSOMAL_L29"/>
    <property type="match status" value="1"/>
</dbReference>
<evidence type="ECO:0000256" key="3">
    <source>
        <dbReference type="ARBA" id="ARBA00023274"/>
    </source>
</evidence>
<dbReference type="InterPro" id="IPR050063">
    <property type="entry name" value="Ribosomal_protein_uL29"/>
</dbReference>
<dbReference type="EMBL" id="JQBP01000002">
    <property type="protein sequence ID" value="KRN75315.1"/>
    <property type="molecule type" value="Genomic_DNA"/>
</dbReference>
<comment type="caution">
    <text evidence="6">The sequence shown here is derived from an EMBL/GenBank/DDBJ whole genome shotgun (WGS) entry which is preliminary data.</text>
</comment>